<proteinExistence type="predicted"/>
<sequence>MHATSIVYARTLGHVAVLARTWLALFARHLTTCAVVRVGQKPTLSRFRVQLAKSWRRIWTALAEGASSRRRQDDDMCLLPPHVGSPSAGLMGDDGARIWKWGFAAGYQMESLRRRSTRSQDDGLSRSARMRMADVTDANVYLFSLPFQPWYSPRVL</sequence>
<evidence type="ECO:0000313" key="2">
    <source>
        <dbReference type="Proteomes" id="UP001363622"/>
    </source>
</evidence>
<reference evidence="1 2" key="1">
    <citation type="submission" date="2024-04" db="EMBL/GenBank/DDBJ databases">
        <title>Phyllosticta paracitricarpa is synonymous to the EU quarantine fungus P. citricarpa based on phylogenomic analyses.</title>
        <authorList>
            <consortium name="Lawrence Berkeley National Laboratory"/>
            <person name="Van Ingen-Buijs V.A."/>
            <person name="Van Westerhoven A.C."/>
            <person name="Haridas S."/>
            <person name="Skiadas P."/>
            <person name="Martin F."/>
            <person name="Groenewald J.Z."/>
            <person name="Crous P.W."/>
            <person name="Seidl M.F."/>
        </authorList>
    </citation>
    <scope>NUCLEOTIDE SEQUENCE [LARGE SCALE GENOMIC DNA]</scope>
    <source>
        <strain evidence="1 2">CBS 123371</strain>
    </source>
</reference>
<gene>
    <name evidence="1" type="ORF">IWZ03DRAFT_366848</name>
</gene>
<evidence type="ECO:0000313" key="1">
    <source>
        <dbReference type="EMBL" id="KAK7524307.1"/>
    </source>
</evidence>
<organism evidence="1 2">
    <name type="scientific">Phyllosticta citriasiana</name>
    <dbReference type="NCBI Taxonomy" id="595635"/>
    <lineage>
        <taxon>Eukaryota</taxon>
        <taxon>Fungi</taxon>
        <taxon>Dikarya</taxon>
        <taxon>Ascomycota</taxon>
        <taxon>Pezizomycotina</taxon>
        <taxon>Dothideomycetes</taxon>
        <taxon>Dothideomycetes incertae sedis</taxon>
        <taxon>Botryosphaeriales</taxon>
        <taxon>Phyllostictaceae</taxon>
        <taxon>Phyllosticta</taxon>
    </lineage>
</organism>
<dbReference type="EMBL" id="JBBPHU010000001">
    <property type="protein sequence ID" value="KAK7524307.1"/>
    <property type="molecule type" value="Genomic_DNA"/>
</dbReference>
<dbReference type="Proteomes" id="UP001363622">
    <property type="component" value="Unassembled WGS sequence"/>
</dbReference>
<keyword evidence="2" id="KW-1185">Reference proteome</keyword>
<protein>
    <recommendedName>
        <fullName evidence="3">Secreted protein</fullName>
    </recommendedName>
</protein>
<name>A0ABR1L229_9PEZI</name>
<accession>A0ABR1L229</accession>
<comment type="caution">
    <text evidence="1">The sequence shown here is derived from an EMBL/GenBank/DDBJ whole genome shotgun (WGS) entry which is preliminary data.</text>
</comment>
<evidence type="ECO:0008006" key="3">
    <source>
        <dbReference type="Google" id="ProtNLM"/>
    </source>
</evidence>